<evidence type="ECO:0000313" key="1">
    <source>
        <dbReference type="EMBL" id="MBC8200043.1"/>
    </source>
</evidence>
<comment type="caution">
    <text evidence="1">The sequence shown here is derived from an EMBL/GenBank/DDBJ whole genome shotgun (WGS) entry which is preliminary data.</text>
</comment>
<proteinExistence type="predicted"/>
<sequence>MTDHPDFYTKTMAKVYADQGYLSKAAEIYRLLLKQEPDRKDLIDELSKIEKKLSEKTPNDPVLLLSKWIDLELKYNNLKKLKNIRNA</sequence>
<evidence type="ECO:0008006" key="3">
    <source>
        <dbReference type="Google" id="ProtNLM"/>
    </source>
</evidence>
<protein>
    <recommendedName>
        <fullName evidence="3">Tetratricopeptide repeat protein</fullName>
    </recommendedName>
</protein>
<gene>
    <name evidence="1" type="ORF">H8E80_08390</name>
</gene>
<dbReference type="InterPro" id="IPR011990">
    <property type="entry name" value="TPR-like_helical_dom_sf"/>
</dbReference>
<dbReference type="AlphaFoldDB" id="A0A8J6N7X2"/>
<dbReference type="Proteomes" id="UP000603545">
    <property type="component" value="Unassembled WGS sequence"/>
</dbReference>
<dbReference type="Gene3D" id="1.25.40.10">
    <property type="entry name" value="Tetratricopeptide repeat domain"/>
    <property type="match status" value="1"/>
</dbReference>
<dbReference type="EMBL" id="JACNLL010000074">
    <property type="protein sequence ID" value="MBC8200043.1"/>
    <property type="molecule type" value="Genomic_DNA"/>
</dbReference>
<evidence type="ECO:0000313" key="2">
    <source>
        <dbReference type="Proteomes" id="UP000603545"/>
    </source>
</evidence>
<name>A0A8J6N7X2_9BACT</name>
<organism evidence="1 2">
    <name type="scientific">Candidatus Desulfaltia bathyphila</name>
    <dbReference type="NCBI Taxonomy" id="2841697"/>
    <lineage>
        <taxon>Bacteria</taxon>
        <taxon>Pseudomonadati</taxon>
        <taxon>Thermodesulfobacteriota</taxon>
        <taxon>Desulfobacteria</taxon>
        <taxon>Desulfobacterales</taxon>
        <taxon>Desulfobacterales incertae sedis</taxon>
        <taxon>Candidatus Desulfaltia</taxon>
    </lineage>
</organism>
<accession>A0A8J6N7X2</accession>
<reference evidence="1 2" key="1">
    <citation type="submission" date="2020-08" db="EMBL/GenBank/DDBJ databases">
        <title>Bridging the membrane lipid divide: bacteria of the FCB group superphylum have the potential to synthesize archaeal ether lipids.</title>
        <authorList>
            <person name="Villanueva L."/>
            <person name="Von Meijenfeldt F.A.B."/>
            <person name="Westbye A.B."/>
            <person name="Yadav S."/>
            <person name="Hopmans E.C."/>
            <person name="Dutilh B.E."/>
            <person name="Sinninghe Damste J.S."/>
        </authorList>
    </citation>
    <scope>NUCLEOTIDE SEQUENCE [LARGE SCALE GENOMIC DNA]</scope>
    <source>
        <strain evidence="1">NIOZ-UU82</strain>
    </source>
</reference>